<feature type="transmembrane region" description="Helical" evidence="1">
    <location>
        <begin position="327"/>
        <end position="346"/>
    </location>
</feature>
<reference evidence="2 3" key="1">
    <citation type="submission" date="2020-03" db="EMBL/GenBank/DDBJ databases">
        <title>Rubrivivax benzoatilyticus JA2 (sequenced after 10 years sub-culturing).</title>
        <authorList>
            <person name="Gupta D."/>
            <person name="Chintalapati S."/>
            <person name="Chintalapati V.R."/>
        </authorList>
    </citation>
    <scope>NUCLEOTIDE SEQUENCE [LARGE SCALE GENOMIC DNA]</scope>
    <source>
        <strain evidence="2 3">JA2-Mal</strain>
    </source>
</reference>
<proteinExistence type="predicted"/>
<feature type="transmembrane region" description="Helical" evidence="1">
    <location>
        <begin position="172"/>
        <end position="191"/>
    </location>
</feature>
<dbReference type="RefSeq" id="WP_009857166.1">
    <property type="nucleotide sequence ID" value="NZ_JAAOCD010000005.1"/>
</dbReference>
<name>A0ABX0HVI9_9BURK</name>
<feature type="transmembrane region" description="Helical" evidence="1">
    <location>
        <begin position="143"/>
        <end position="165"/>
    </location>
</feature>
<accession>A0ABX0HVI9</accession>
<feature type="transmembrane region" description="Helical" evidence="1">
    <location>
        <begin position="197"/>
        <end position="225"/>
    </location>
</feature>
<protein>
    <recommendedName>
        <fullName evidence="4">4-amino-4-deoxy-L-arabinose transferase-like glycosyltransferase</fullName>
    </recommendedName>
</protein>
<feature type="transmembrane region" description="Helical" evidence="1">
    <location>
        <begin position="237"/>
        <end position="257"/>
    </location>
</feature>
<comment type="caution">
    <text evidence="2">The sequence shown here is derived from an EMBL/GenBank/DDBJ whole genome shotgun (WGS) entry which is preliminary data.</text>
</comment>
<organism evidence="2 3">
    <name type="scientific">Rubrivivax benzoatilyticus</name>
    <dbReference type="NCBI Taxonomy" id="316997"/>
    <lineage>
        <taxon>Bacteria</taxon>
        <taxon>Pseudomonadati</taxon>
        <taxon>Pseudomonadota</taxon>
        <taxon>Betaproteobacteria</taxon>
        <taxon>Burkholderiales</taxon>
        <taxon>Sphaerotilaceae</taxon>
        <taxon>Rubrivivax</taxon>
    </lineage>
</organism>
<dbReference type="EMBL" id="JAAOCD010000005">
    <property type="protein sequence ID" value="NHK99035.1"/>
    <property type="molecule type" value="Genomic_DNA"/>
</dbReference>
<keyword evidence="1" id="KW-0472">Membrane</keyword>
<keyword evidence="1" id="KW-0812">Transmembrane</keyword>
<sequence length="563" mass="61004">MSSPNPALVTQRGARSLPRLALLVFCAAYVLPGVFHRDPWRNADLVAYGVMAAIAEGRTTWLSPTLGGVGADAALLPHWLGALAIQWLGPLFGDGAFAARIPFALLLALAMVLVWYTTYYLARTQAAQPVAFAFGGEADPVDYARAIADGALLALIATLGLLQLGHETTPELGQLVGMGLFMLALAIAPFRRWQPRVAVVAALLVLAGSGAPSLALGVGLGGMLVCWRSAYDSVRRFVPWVAAATLASAALAAWLGAWHWRASWPDADDPATLARQWAWFLWPAWPLVLWTLWQWRRHLTHRHISVPLVTVVVAMVSAIATNMNDRVLMLAIPGLAVLAAFALPTLKRASSAAIDWFSMFFFTFGAVAIWFFYVAMQTGVPAKPAANALRLVPGFTVRFEPVELAFAAAGTLAWLWLLRWRTGRHREALWKSMVIPAGGVALCWLLMMTLWRAPLDYARSSRPEIEQMQHHLPAGSCLAAPAAPAVAVAALEVFGRYRVDARPDAAGGDCGHLLYRVRGLKAPPAPAGWQHVATFQRMNDRGERLALYRRQPTAAGEAAAATR</sequence>
<keyword evidence="3" id="KW-1185">Reference proteome</keyword>
<evidence type="ECO:0000313" key="2">
    <source>
        <dbReference type="EMBL" id="NHK99035.1"/>
    </source>
</evidence>
<evidence type="ECO:0000256" key="1">
    <source>
        <dbReference type="SAM" id="Phobius"/>
    </source>
</evidence>
<feature type="transmembrane region" description="Helical" evidence="1">
    <location>
        <begin position="277"/>
        <end position="293"/>
    </location>
</feature>
<evidence type="ECO:0008006" key="4">
    <source>
        <dbReference type="Google" id="ProtNLM"/>
    </source>
</evidence>
<keyword evidence="1" id="KW-1133">Transmembrane helix</keyword>
<dbReference type="Proteomes" id="UP000802098">
    <property type="component" value="Unassembled WGS sequence"/>
</dbReference>
<feature type="transmembrane region" description="Helical" evidence="1">
    <location>
        <begin position="395"/>
        <end position="417"/>
    </location>
</feature>
<feature type="transmembrane region" description="Helical" evidence="1">
    <location>
        <begin position="429"/>
        <end position="451"/>
    </location>
</feature>
<feature type="transmembrane region" description="Helical" evidence="1">
    <location>
        <begin position="353"/>
        <end position="375"/>
    </location>
</feature>
<feature type="transmembrane region" description="Helical" evidence="1">
    <location>
        <begin position="305"/>
        <end position="321"/>
    </location>
</feature>
<gene>
    <name evidence="2" type="ORF">G7087_11670</name>
</gene>
<evidence type="ECO:0000313" key="3">
    <source>
        <dbReference type="Proteomes" id="UP000802098"/>
    </source>
</evidence>
<feature type="transmembrane region" description="Helical" evidence="1">
    <location>
        <begin position="97"/>
        <end position="116"/>
    </location>
</feature>